<keyword evidence="3" id="KW-1185">Reference proteome</keyword>
<evidence type="ECO:0000313" key="3">
    <source>
        <dbReference type="Proteomes" id="UP000799770"/>
    </source>
</evidence>
<dbReference type="EMBL" id="ML977353">
    <property type="protein sequence ID" value="KAF2107596.1"/>
    <property type="molecule type" value="Genomic_DNA"/>
</dbReference>
<reference evidence="2" key="1">
    <citation type="journal article" date="2020" name="Stud. Mycol.">
        <title>101 Dothideomycetes genomes: a test case for predicting lifestyles and emergence of pathogens.</title>
        <authorList>
            <person name="Haridas S."/>
            <person name="Albert R."/>
            <person name="Binder M."/>
            <person name="Bloem J."/>
            <person name="Labutti K."/>
            <person name="Salamov A."/>
            <person name="Andreopoulos B."/>
            <person name="Baker S."/>
            <person name="Barry K."/>
            <person name="Bills G."/>
            <person name="Bluhm B."/>
            <person name="Cannon C."/>
            <person name="Castanera R."/>
            <person name="Culley D."/>
            <person name="Daum C."/>
            <person name="Ezra D."/>
            <person name="Gonzalez J."/>
            <person name="Henrissat B."/>
            <person name="Kuo A."/>
            <person name="Liang C."/>
            <person name="Lipzen A."/>
            <person name="Lutzoni F."/>
            <person name="Magnuson J."/>
            <person name="Mondo S."/>
            <person name="Nolan M."/>
            <person name="Ohm R."/>
            <person name="Pangilinan J."/>
            <person name="Park H.-J."/>
            <person name="Ramirez L."/>
            <person name="Alfaro M."/>
            <person name="Sun H."/>
            <person name="Tritt A."/>
            <person name="Yoshinaga Y."/>
            <person name="Zwiers L.-H."/>
            <person name="Turgeon B."/>
            <person name="Goodwin S."/>
            <person name="Spatafora J."/>
            <person name="Crous P."/>
            <person name="Grigoriev I."/>
        </authorList>
    </citation>
    <scope>NUCLEOTIDE SEQUENCE</scope>
    <source>
        <strain evidence="2">CBS 627.86</strain>
    </source>
</reference>
<evidence type="ECO:0000313" key="2">
    <source>
        <dbReference type="EMBL" id="KAF2107596.1"/>
    </source>
</evidence>
<protein>
    <submittedName>
        <fullName evidence="2">Uncharacterized protein</fullName>
    </submittedName>
</protein>
<gene>
    <name evidence="2" type="ORF">BDV96DRAFT_297433</name>
</gene>
<name>A0A6A5YKF6_9PLEO</name>
<proteinExistence type="predicted"/>
<keyword evidence="1" id="KW-0472">Membrane</keyword>
<keyword evidence="1" id="KW-1133">Transmembrane helix</keyword>
<dbReference type="AlphaFoldDB" id="A0A6A5YKF6"/>
<organism evidence="2 3">
    <name type="scientific">Lophiotrema nucula</name>
    <dbReference type="NCBI Taxonomy" id="690887"/>
    <lineage>
        <taxon>Eukaryota</taxon>
        <taxon>Fungi</taxon>
        <taxon>Dikarya</taxon>
        <taxon>Ascomycota</taxon>
        <taxon>Pezizomycotina</taxon>
        <taxon>Dothideomycetes</taxon>
        <taxon>Pleosporomycetidae</taxon>
        <taxon>Pleosporales</taxon>
        <taxon>Lophiotremataceae</taxon>
        <taxon>Lophiotrema</taxon>
    </lineage>
</organism>
<feature type="transmembrane region" description="Helical" evidence="1">
    <location>
        <begin position="6"/>
        <end position="29"/>
    </location>
</feature>
<dbReference type="Proteomes" id="UP000799770">
    <property type="component" value="Unassembled WGS sequence"/>
</dbReference>
<sequence>MGWVKIVPSISALAFWLYIIAALAFFLYLAHSGFGEVVLETQALLCLMGEVSSETTRDGHICSCILASSNNRSSILLNPL</sequence>
<accession>A0A6A5YKF6</accession>
<keyword evidence="1" id="KW-0812">Transmembrane</keyword>
<evidence type="ECO:0000256" key="1">
    <source>
        <dbReference type="SAM" id="Phobius"/>
    </source>
</evidence>